<dbReference type="Pfam" id="PF13601">
    <property type="entry name" value="HTH_34"/>
    <property type="match status" value="1"/>
</dbReference>
<proteinExistence type="predicted"/>
<evidence type="ECO:0000313" key="3">
    <source>
        <dbReference type="Proteomes" id="UP000746595"/>
    </source>
</evidence>
<evidence type="ECO:0000259" key="1">
    <source>
        <dbReference type="Pfam" id="PF13601"/>
    </source>
</evidence>
<protein>
    <submittedName>
        <fullName evidence="2">Transcriptional regulator</fullName>
    </submittedName>
</protein>
<dbReference type="SUPFAM" id="SSF46785">
    <property type="entry name" value="Winged helix' DNA-binding domain"/>
    <property type="match status" value="1"/>
</dbReference>
<accession>A0ABX1G419</accession>
<reference evidence="2 3" key="1">
    <citation type="submission" date="2020-04" db="EMBL/GenBank/DDBJ databases">
        <title>Paeniglutamicibacter sp. ANT13_2, a novel actinomycete isolated from sediment in Antarctica.</title>
        <authorList>
            <person name="Sakdapetsiri C."/>
            <person name="Pinyakong O."/>
        </authorList>
    </citation>
    <scope>NUCLEOTIDE SEQUENCE [LARGE SCALE GENOMIC DNA]</scope>
    <source>
        <strain evidence="2 3">ANT13_2</strain>
    </source>
</reference>
<dbReference type="InterPro" id="IPR036390">
    <property type="entry name" value="WH_DNA-bd_sf"/>
</dbReference>
<name>A0ABX1G419_9MICC</name>
<dbReference type="PANTHER" id="PTHR37318">
    <property type="entry name" value="BSL7504 PROTEIN"/>
    <property type="match status" value="1"/>
</dbReference>
<dbReference type="RefSeq" id="WP_168151779.1">
    <property type="nucleotide sequence ID" value="NZ_JAAWVT010000003.1"/>
</dbReference>
<dbReference type="Proteomes" id="UP000746595">
    <property type="component" value="Unassembled WGS sequence"/>
</dbReference>
<comment type="caution">
    <text evidence="2">The sequence shown here is derived from an EMBL/GenBank/DDBJ whole genome shotgun (WGS) entry which is preliminary data.</text>
</comment>
<dbReference type="Gene3D" id="1.10.10.10">
    <property type="entry name" value="Winged helix-like DNA-binding domain superfamily/Winged helix DNA-binding domain"/>
    <property type="match status" value="1"/>
</dbReference>
<keyword evidence="3" id="KW-1185">Reference proteome</keyword>
<dbReference type="InterPro" id="IPR036388">
    <property type="entry name" value="WH-like_DNA-bd_sf"/>
</dbReference>
<organism evidence="2 3">
    <name type="scientific">Paeniglutamicibacter terrestris</name>
    <dbReference type="NCBI Taxonomy" id="2723403"/>
    <lineage>
        <taxon>Bacteria</taxon>
        <taxon>Bacillati</taxon>
        <taxon>Actinomycetota</taxon>
        <taxon>Actinomycetes</taxon>
        <taxon>Micrococcales</taxon>
        <taxon>Micrococcaceae</taxon>
        <taxon>Paeniglutamicibacter</taxon>
    </lineage>
</organism>
<dbReference type="PANTHER" id="PTHR37318:SF1">
    <property type="entry name" value="BSL7504 PROTEIN"/>
    <property type="match status" value="1"/>
</dbReference>
<feature type="domain" description="Winged helix DNA-binding" evidence="1">
    <location>
        <begin position="12"/>
        <end position="89"/>
    </location>
</feature>
<evidence type="ECO:0000313" key="2">
    <source>
        <dbReference type="EMBL" id="NKG20969.1"/>
    </source>
</evidence>
<sequence length="94" mass="10662">MDLQRALFSPPRFKTLGFLVQVEESDYPSIQKFTGLSLPDVSRAVGFLDENNLVQVRKERTGRYSVTVVRASEEGRAEFHRLLKSLRKYGAGSN</sequence>
<dbReference type="InterPro" id="IPR027395">
    <property type="entry name" value="WH_DNA-bd_dom"/>
</dbReference>
<gene>
    <name evidence="2" type="ORF">HED64_09670</name>
</gene>
<dbReference type="EMBL" id="JAAWVT010000003">
    <property type="protein sequence ID" value="NKG20969.1"/>
    <property type="molecule type" value="Genomic_DNA"/>
</dbReference>